<evidence type="ECO:0000313" key="2">
    <source>
        <dbReference type="EMBL" id="KAB0583547.1"/>
    </source>
</evidence>
<evidence type="ECO:0000313" key="3">
    <source>
        <dbReference type="Proteomes" id="UP000430120"/>
    </source>
</evidence>
<feature type="transmembrane region" description="Helical" evidence="1">
    <location>
        <begin position="95"/>
        <end position="118"/>
    </location>
</feature>
<organism evidence="2 3">
    <name type="scientific">Ideonella dechloratans</name>
    <dbReference type="NCBI Taxonomy" id="36863"/>
    <lineage>
        <taxon>Bacteria</taxon>
        <taxon>Pseudomonadati</taxon>
        <taxon>Pseudomonadota</taxon>
        <taxon>Betaproteobacteria</taxon>
        <taxon>Burkholderiales</taxon>
        <taxon>Sphaerotilaceae</taxon>
        <taxon>Ideonella</taxon>
    </lineage>
</organism>
<comment type="caution">
    <text evidence="2">The sequence shown here is derived from an EMBL/GenBank/DDBJ whole genome shotgun (WGS) entry which is preliminary data.</text>
</comment>
<accession>A0A643FGH1</accession>
<keyword evidence="1" id="KW-0812">Transmembrane</keyword>
<keyword evidence="1" id="KW-1133">Transmembrane helix</keyword>
<dbReference type="Proteomes" id="UP000430120">
    <property type="component" value="Unassembled WGS sequence"/>
</dbReference>
<evidence type="ECO:0000256" key="1">
    <source>
        <dbReference type="SAM" id="Phobius"/>
    </source>
</evidence>
<keyword evidence="1" id="KW-0472">Membrane</keyword>
<protein>
    <recommendedName>
        <fullName evidence="4">DUF4282 domain-containing protein</fullName>
    </recommendedName>
</protein>
<keyword evidence="3" id="KW-1185">Reference proteome</keyword>
<evidence type="ECO:0008006" key="4">
    <source>
        <dbReference type="Google" id="ProtNLM"/>
    </source>
</evidence>
<dbReference type="OrthoDB" id="8914120at2"/>
<name>A0A643FGH1_IDEDE</name>
<proteinExistence type="predicted"/>
<reference evidence="2 3" key="1">
    <citation type="submission" date="2019-09" db="EMBL/GenBank/DDBJ databases">
        <title>Draft genome sequences of 48 bacterial type strains from the CCUG.</title>
        <authorList>
            <person name="Tunovic T."/>
            <person name="Pineiro-Iglesias B."/>
            <person name="Unosson C."/>
            <person name="Inganas E."/>
            <person name="Ohlen M."/>
            <person name="Cardew S."/>
            <person name="Jensie-Markopoulos S."/>
            <person name="Salva-Serra F."/>
            <person name="Jaen-Luchoro D."/>
            <person name="Karlsson R."/>
            <person name="Svensson-Stadler L."/>
            <person name="Chun J."/>
            <person name="Moore E."/>
        </authorList>
    </citation>
    <scope>NUCLEOTIDE SEQUENCE [LARGE SCALE GENOMIC DNA]</scope>
    <source>
        <strain evidence="2 3">CCUG 30977</strain>
    </source>
</reference>
<dbReference type="RefSeq" id="WP_151123591.1">
    <property type="nucleotide sequence ID" value="NZ_CP088081.1"/>
</dbReference>
<dbReference type="AlphaFoldDB" id="A0A643FGH1"/>
<gene>
    <name evidence="2" type="ORF">F7Q92_07685</name>
</gene>
<dbReference type="EMBL" id="VZPB01000013">
    <property type="protein sequence ID" value="KAB0583547.1"/>
    <property type="molecule type" value="Genomic_DNA"/>
</dbReference>
<feature type="transmembrane region" description="Helical" evidence="1">
    <location>
        <begin position="124"/>
        <end position="141"/>
    </location>
</feature>
<sequence length="167" mass="17642">MKCDHLNPAADGGDLEACPKCGAIYSRVEATAAAKGIEAVRRPRREPTLEAPADPAPIFSDRVELSSPRGSDLQAFAAVMRGQSLYPTFRGLVQLGYWVGIVLAVLCALAGFLSPVFGSGSDRILGAIGGVFFALFFLISAKVAREMSLMLADLSDAAVRLAARADR</sequence>